<dbReference type="VEuPathDB" id="AmoebaDB:NfTy_005110"/>
<dbReference type="AlphaFoldDB" id="A0A6A5C3N5"/>
<dbReference type="GeneID" id="68115110"/>
<evidence type="ECO:0000313" key="1">
    <source>
        <dbReference type="EMBL" id="KAF0983977.1"/>
    </source>
</evidence>
<dbReference type="VEuPathDB" id="AmoebaDB:NF0119410"/>
<proteinExistence type="predicted"/>
<dbReference type="EMBL" id="VFQX01000004">
    <property type="protein sequence ID" value="KAF0983977.1"/>
    <property type="molecule type" value="Genomic_DNA"/>
</dbReference>
<accession>A0A6A5C3N5</accession>
<gene>
    <name evidence="1" type="ORF">FDP41_007892</name>
</gene>
<reference evidence="1 2" key="1">
    <citation type="journal article" date="2019" name="Sci. Rep.">
        <title>Nanopore sequencing improves the draft genome of the human pathogenic amoeba Naegleria fowleri.</title>
        <authorList>
            <person name="Liechti N."/>
            <person name="Schurch N."/>
            <person name="Bruggmann R."/>
            <person name="Wittwer M."/>
        </authorList>
    </citation>
    <scope>NUCLEOTIDE SEQUENCE [LARGE SCALE GENOMIC DNA]</scope>
    <source>
        <strain evidence="1 2">ATCC 30894</strain>
    </source>
</reference>
<comment type="caution">
    <text evidence="1">The sequence shown here is derived from an EMBL/GenBank/DDBJ whole genome shotgun (WGS) entry which is preliminary data.</text>
</comment>
<dbReference type="RefSeq" id="XP_044568690.1">
    <property type="nucleotide sequence ID" value="XM_044711686.1"/>
</dbReference>
<dbReference type="OrthoDB" id="10352908at2759"/>
<evidence type="ECO:0000313" key="2">
    <source>
        <dbReference type="Proteomes" id="UP000444721"/>
    </source>
</evidence>
<keyword evidence="2" id="KW-1185">Reference proteome</keyword>
<sequence length="164" mass="18955">MHLSTNPLLTLLRNLISFLLFRNHPSQSPPSSLQTKIILLFNTDSIRSIIGPKNSQELTTVSIPESPHHSSTNNNRKISVRFNSMTSDKNMIGQIDQNLLSFMSNTLLSHPIQSMVILRREKPELKKRIEKIAKIPKNTRDDEDPTIFRYGKSRAEREFLEERF</sequence>
<organism evidence="1 2">
    <name type="scientific">Naegleria fowleri</name>
    <name type="common">Brain eating amoeba</name>
    <dbReference type="NCBI Taxonomy" id="5763"/>
    <lineage>
        <taxon>Eukaryota</taxon>
        <taxon>Discoba</taxon>
        <taxon>Heterolobosea</taxon>
        <taxon>Tetramitia</taxon>
        <taxon>Eutetramitia</taxon>
        <taxon>Vahlkampfiidae</taxon>
        <taxon>Naegleria</taxon>
    </lineage>
</organism>
<name>A0A6A5C3N5_NAEFO</name>
<protein>
    <submittedName>
        <fullName evidence="1">Uncharacterized protein</fullName>
    </submittedName>
</protein>
<dbReference type="VEuPathDB" id="AmoebaDB:FDP41_007892"/>
<dbReference type="Proteomes" id="UP000444721">
    <property type="component" value="Unassembled WGS sequence"/>
</dbReference>